<keyword evidence="3" id="KW-1185">Reference proteome</keyword>
<evidence type="ECO:0000313" key="3">
    <source>
        <dbReference type="Proteomes" id="UP001271007"/>
    </source>
</evidence>
<reference evidence="2" key="1">
    <citation type="submission" date="2023-04" db="EMBL/GenBank/DDBJ databases">
        <title>Black Yeasts Isolated from many extreme environments.</title>
        <authorList>
            <person name="Coleine C."/>
            <person name="Stajich J.E."/>
            <person name="Selbmann L."/>
        </authorList>
    </citation>
    <scope>NUCLEOTIDE SEQUENCE</scope>
    <source>
        <strain evidence="2">CCFEE 5312</strain>
    </source>
</reference>
<evidence type="ECO:0000313" key="2">
    <source>
        <dbReference type="EMBL" id="KAK3046514.1"/>
    </source>
</evidence>
<gene>
    <name evidence="2" type="ORF">LTR09_012003</name>
</gene>
<evidence type="ECO:0000256" key="1">
    <source>
        <dbReference type="SAM" id="MobiDB-lite"/>
    </source>
</evidence>
<sequence length="266" mass="29482">MTQLKDLSQELQLKIFGMAINSCFDSRTTPHDLQTRVSLVNLPSRVLEPMITRICLGFNGIFSKDFLFDGYFSNNQVTVELKAVTRNGQTHRCVLYRGTLEEHPEFGSRVRSLMIGTCGIWDRASCDTFVRMVESILANEEGVEFDDEASQEAQRKTCEADDSGVRRRGTSGDRWTRDLSVAHKQYAHDAIAGWKHKEAVKAELEELASLEWVCHNAIACPDCSEVLGKIVGALSSRDSCVAEEVASRNAPGDEAAEDEAASDADD</sequence>
<protein>
    <submittedName>
        <fullName evidence="2">Uncharacterized protein</fullName>
    </submittedName>
</protein>
<feature type="compositionally biased region" description="Acidic residues" evidence="1">
    <location>
        <begin position="254"/>
        <end position="266"/>
    </location>
</feature>
<accession>A0AAJ0D5C5</accession>
<dbReference type="AlphaFoldDB" id="A0AAJ0D5C5"/>
<comment type="caution">
    <text evidence="2">The sequence shown here is derived from an EMBL/GenBank/DDBJ whole genome shotgun (WGS) entry which is preliminary data.</text>
</comment>
<dbReference type="Proteomes" id="UP001271007">
    <property type="component" value="Unassembled WGS sequence"/>
</dbReference>
<organism evidence="2 3">
    <name type="scientific">Extremus antarcticus</name>
    <dbReference type="NCBI Taxonomy" id="702011"/>
    <lineage>
        <taxon>Eukaryota</taxon>
        <taxon>Fungi</taxon>
        <taxon>Dikarya</taxon>
        <taxon>Ascomycota</taxon>
        <taxon>Pezizomycotina</taxon>
        <taxon>Dothideomycetes</taxon>
        <taxon>Dothideomycetidae</taxon>
        <taxon>Mycosphaerellales</taxon>
        <taxon>Extremaceae</taxon>
        <taxon>Extremus</taxon>
    </lineage>
</organism>
<name>A0AAJ0D5C5_9PEZI</name>
<feature type="region of interest" description="Disordered" evidence="1">
    <location>
        <begin position="244"/>
        <end position="266"/>
    </location>
</feature>
<dbReference type="EMBL" id="JAWDJX010000089">
    <property type="protein sequence ID" value="KAK3046514.1"/>
    <property type="molecule type" value="Genomic_DNA"/>
</dbReference>
<proteinExistence type="predicted"/>